<evidence type="ECO:0000256" key="2">
    <source>
        <dbReference type="ARBA" id="ARBA00023012"/>
    </source>
</evidence>
<dbReference type="Pfam" id="PF00072">
    <property type="entry name" value="Response_reg"/>
    <property type="match status" value="1"/>
</dbReference>
<dbReference type="SUPFAM" id="SSF52172">
    <property type="entry name" value="CheY-like"/>
    <property type="match status" value="1"/>
</dbReference>
<dbReference type="PANTHER" id="PTHR37299">
    <property type="entry name" value="TRANSCRIPTIONAL REGULATOR-RELATED"/>
    <property type="match status" value="1"/>
</dbReference>
<dbReference type="GO" id="GO:0003677">
    <property type="term" value="F:DNA binding"/>
    <property type="evidence" value="ECO:0007669"/>
    <property type="project" value="UniProtKB-KW"/>
</dbReference>
<reference evidence="9 10" key="3">
    <citation type="submission" date="2020-08" db="EMBL/GenBank/DDBJ databases">
        <title>Genomic Encyclopedia of Type Strains, Phase IV (KMG-IV): sequencing the most valuable type-strain genomes for metagenomic binning, comparative biology and taxonomic classification.</title>
        <authorList>
            <person name="Goeker M."/>
        </authorList>
    </citation>
    <scope>NUCLEOTIDE SEQUENCE [LARGE SCALE GENOMIC DNA]</scope>
    <source>
        <strain evidence="9 10">DSM 100774</strain>
    </source>
</reference>
<dbReference type="SMART" id="SM00448">
    <property type="entry name" value="REC"/>
    <property type="match status" value="1"/>
</dbReference>
<comment type="function">
    <text evidence="4">Required for high-level post-exponential phase expression of a series of secreted proteins.</text>
</comment>
<evidence type="ECO:0000313" key="8">
    <source>
        <dbReference type="EMBL" id="GGH03552.1"/>
    </source>
</evidence>
<dbReference type="Proteomes" id="UP000532273">
    <property type="component" value="Unassembled WGS sequence"/>
</dbReference>
<dbReference type="InterPro" id="IPR007492">
    <property type="entry name" value="LytTR_DNA-bd_dom"/>
</dbReference>
<evidence type="ECO:0000259" key="6">
    <source>
        <dbReference type="PROSITE" id="PS50110"/>
    </source>
</evidence>
<evidence type="ECO:0000259" key="7">
    <source>
        <dbReference type="PROSITE" id="PS50930"/>
    </source>
</evidence>
<dbReference type="Gene3D" id="2.40.50.1020">
    <property type="entry name" value="LytTr DNA-binding domain"/>
    <property type="match status" value="1"/>
</dbReference>
<gene>
    <name evidence="8" type="ORF">GCM10007422_18680</name>
    <name evidence="9" type="ORF">GGQ60_000716</name>
</gene>
<name>A0A7W6K9L1_9SPHI</name>
<reference evidence="11" key="2">
    <citation type="journal article" date="2019" name="Int. J. Syst. Evol. Microbiol.">
        <title>The Global Catalogue of Microorganisms (GCM) 10K type strain sequencing project: providing services to taxonomists for standard genome sequencing and annotation.</title>
        <authorList>
            <consortium name="The Broad Institute Genomics Platform"/>
            <consortium name="The Broad Institute Genome Sequencing Center for Infectious Disease"/>
            <person name="Wu L."/>
            <person name="Ma J."/>
        </authorList>
    </citation>
    <scope>NUCLEOTIDE SEQUENCE [LARGE SCALE GENOMIC DNA]</scope>
    <source>
        <strain evidence="11">CGMCC 1.15287</strain>
    </source>
</reference>
<proteinExistence type="predicted"/>
<keyword evidence="2" id="KW-0902">Two-component regulatory system</keyword>
<feature type="domain" description="Response regulatory" evidence="6">
    <location>
        <begin position="3"/>
        <end position="116"/>
    </location>
</feature>
<dbReference type="Proteomes" id="UP000642938">
    <property type="component" value="Unassembled WGS sequence"/>
</dbReference>
<dbReference type="InterPro" id="IPR046947">
    <property type="entry name" value="LytR-like"/>
</dbReference>
<evidence type="ECO:0000256" key="1">
    <source>
        <dbReference type="ARBA" id="ARBA00022490"/>
    </source>
</evidence>
<evidence type="ECO:0000256" key="3">
    <source>
        <dbReference type="ARBA" id="ARBA00023159"/>
    </source>
</evidence>
<keyword evidence="5" id="KW-0597">Phosphoprotein</keyword>
<protein>
    <submittedName>
        <fullName evidence="9">DNA-binding LytR/AlgR family response regulator</fullName>
    </submittedName>
    <submittedName>
        <fullName evidence="8">DNA-binding response regulator</fullName>
    </submittedName>
</protein>
<organism evidence="9 10">
    <name type="scientific">Pedobacter zeae</name>
    <dbReference type="NCBI Taxonomy" id="1737356"/>
    <lineage>
        <taxon>Bacteria</taxon>
        <taxon>Pseudomonadati</taxon>
        <taxon>Bacteroidota</taxon>
        <taxon>Sphingobacteriia</taxon>
        <taxon>Sphingobacteriales</taxon>
        <taxon>Sphingobacteriaceae</taxon>
        <taxon>Pedobacter</taxon>
    </lineage>
</organism>
<keyword evidence="9" id="KW-0238">DNA-binding</keyword>
<dbReference type="PANTHER" id="PTHR37299:SF3">
    <property type="entry name" value="STAGE 0 SPORULATION PROTEIN A HOMOLOG"/>
    <property type="match status" value="1"/>
</dbReference>
<evidence type="ECO:0000313" key="11">
    <source>
        <dbReference type="Proteomes" id="UP000642938"/>
    </source>
</evidence>
<evidence type="ECO:0000313" key="9">
    <source>
        <dbReference type="EMBL" id="MBB4106756.1"/>
    </source>
</evidence>
<accession>A0A7W6K9L1</accession>
<dbReference type="SMART" id="SM00850">
    <property type="entry name" value="LytTR"/>
    <property type="match status" value="1"/>
</dbReference>
<keyword evidence="1" id="KW-0963">Cytoplasm</keyword>
<comment type="caution">
    <text evidence="9">The sequence shown here is derived from an EMBL/GenBank/DDBJ whole genome shotgun (WGS) entry which is preliminary data.</text>
</comment>
<dbReference type="RefSeq" id="WP_183759987.1">
    <property type="nucleotide sequence ID" value="NZ_BMHZ01000002.1"/>
</dbReference>
<keyword evidence="11" id="KW-1185">Reference proteome</keyword>
<reference evidence="8" key="4">
    <citation type="submission" date="2024-05" db="EMBL/GenBank/DDBJ databases">
        <authorList>
            <person name="Sun Q."/>
            <person name="Zhou Y."/>
        </authorList>
    </citation>
    <scope>NUCLEOTIDE SEQUENCE</scope>
    <source>
        <strain evidence="8">CGMCC 1.15287</strain>
    </source>
</reference>
<evidence type="ECO:0000256" key="4">
    <source>
        <dbReference type="ARBA" id="ARBA00037164"/>
    </source>
</evidence>
<feature type="modified residue" description="4-aspartylphosphate" evidence="5">
    <location>
        <position position="55"/>
    </location>
</feature>
<dbReference type="PROSITE" id="PS50930">
    <property type="entry name" value="HTH_LYTTR"/>
    <property type="match status" value="1"/>
</dbReference>
<dbReference type="Gene3D" id="3.40.50.2300">
    <property type="match status" value="1"/>
</dbReference>
<dbReference type="AlphaFoldDB" id="A0A7W6K9L1"/>
<dbReference type="EMBL" id="JACIEF010000001">
    <property type="protein sequence ID" value="MBB4106756.1"/>
    <property type="molecule type" value="Genomic_DNA"/>
</dbReference>
<dbReference type="Pfam" id="PF04397">
    <property type="entry name" value="LytTR"/>
    <property type="match status" value="1"/>
</dbReference>
<dbReference type="EMBL" id="BMHZ01000002">
    <property type="protein sequence ID" value="GGH03552.1"/>
    <property type="molecule type" value="Genomic_DNA"/>
</dbReference>
<keyword evidence="3" id="KW-0010">Activator</keyword>
<sequence length="248" mass="29028">MYTCIIIDDEPHALEGLKSYIEKVPELVLVKEFTSSIDALRNIPKMEPIDLVFLDIDMPDVSGLELAKLLKKHIRKLIFTTAHSKYGYEAFEIKASDYLLKPYSLSKFLSAVQDLFPSVDFKEYRTENQHIEENFFFVKSKSHNLKLVKIRFEDIILVESKLNYVDIFTTDKCVTTYMSLTEISKRLSPERGFLKFQRSFIINKTHIDSVDGNEVLMDNGKKITVGHYYRKEFNDFLSKNIFRPNRKN</sequence>
<evidence type="ECO:0000256" key="5">
    <source>
        <dbReference type="PROSITE-ProRule" id="PRU00169"/>
    </source>
</evidence>
<reference evidence="8" key="1">
    <citation type="journal article" date="2014" name="Int. J. Syst. Evol. Microbiol.">
        <title>Complete genome of a new Firmicutes species belonging to the dominant human colonic microbiota ('Ruminococcus bicirculans') reveals two chromosomes and a selective capacity to utilize plant glucans.</title>
        <authorList>
            <consortium name="NISC Comparative Sequencing Program"/>
            <person name="Wegmann U."/>
            <person name="Louis P."/>
            <person name="Goesmann A."/>
            <person name="Henrissat B."/>
            <person name="Duncan S.H."/>
            <person name="Flint H.J."/>
        </authorList>
    </citation>
    <scope>NUCLEOTIDE SEQUENCE</scope>
    <source>
        <strain evidence="8">CGMCC 1.15287</strain>
    </source>
</reference>
<dbReference type="GO" id="GO:0000156">
    <property type="term" value="F:phosphorelay response regulator activity"/>
    <property type="evidence" value="ECO:0007669"/>
    <property type="project" value="InterPro"/>
</dbReference>
<dbReference type="InterPro" id="IPR011006">
    <property type="entry name" value="CheY-like_superfamily"/>
</dbReference>
<dbReference type="PROSITE" id="PS50110">
    <property type="entry name" value="RESPONSE_REGULATORY"/>
    <property type="match status" value="1"/>
</dbReference>
<evidence type="ECO:0000313" key="10">
    <source>
        <dbReference type="Proteomes" id="UP000532273"/>
    </source>
</evidence>
<feature type="domain" description="HTH LytTR-type" evidence="7">
    <location>
        <begin position="148"/>
        <end position="239"/>
    </location>
</feature>
<dbReference type="InterPro" id="IPR001789">
    <property type="entry name" value="Sig_transdc_resp-reg_receiver"/>
</dbReference>